<dbReference type="Proteomes" id="UP000248806">
    <property type="component" value="Unassembled WGS sequence"/>
</dbReference>
<dbReference type="GO" id="GO:0016787">
    <property type="term" value="F:hydrolase activity"/>
    <property type="evidence" value="ECO:0007669"/>
    <property type="project" value="UniProtKB-KW"/>
</dbReference>
<gene>
    <name evidence="3" type="ORF">EI42_01706</name>
</gene>
<dbReference type="EMBL" id="QKUF01000004">
    <property type="protein sequence ID" value="PZW32614.1"/>
    <property type="molecule type" value="Genomic_DNA"/>
</dbReference>
<name>A0A326UD21_THEHA</name>
<evidence type="ECO:0000256" key="1">
    <source>
        <dbReference type="SAM" id="Phobius"/>
    </source>
</evidence>
<comment type="caution">
    <text evidence="3">The sequence shown here is derived from an EMBL/GenBank/DDBJ whole genome shotgun (WGS) entry which is preliminary data.</text>
</comment>
<protein>
    <submittedName>
        <fullName evidence="3">Alpha/beta hydrolase family protein</fullName>
    </submittedName>
</protein>
<accession>A0A326UD21</accession>
<dbReference type="Gene3D" id="3.40.50.1820">
    <property type="entry name" value="alpha/beta hydrolase"/>
    <property type="match status" value="1"/>
</dbReference>
<dbReference type="Pfam" id="PF12695">
    <property type="entry name" value="Abhydrolase_5"/>
    <property type="match status" value="1"/>
</dbReference>
<reference evidence="3 4" key="1">
    <citation type="submission" date="2018-06" db="EMBL/GenBank/DDBJ databases">
        <title>Genomic Encyclopedia of Archaeal and Bacterial Type Strains, Phase II (KMG-II): from individual species to whole genera.</title>
        <authorList>
            <person name="Goeker M."/>
        </authorList>
    </citation>
    <scope>NUCLEOTIDE SEQUENCE [LARGE SCALE GENOMIC DNA]</scope>
    <source>
        <strain evidence="3 4">ATCC BAA-1881</strain>
    </source>
</reference>
<keyword evidence="1" id="KW-0472">Membrane</keyword>
<sequence length="303" mass="32475">MTTRKPQEERVLMNTASVKPVPPKKGKPRPRFWRLALLVMLFLLLGVTIALVIWLRPYAASADAMAALHTTPGVTVTQNDEMISFLPSTRARVGLIFYPGAKVDPAAYAITMHALAEDGYATFILKMPLNIALLAENRADDVIAAHPEIAVWAVGGHSLGGVAASDYAANHGKIRGLLLFASYPNGDLSHRSHLQVLSVSGSHDGLATPDKIAAAKHLLPVTTRYIVIQGGIHSYFGDYGVQDGDGQPTITRSQARTQIIAASLAFLNQLTAHTEKSTSGEWTRDPGENVYVCSGEASSSLAL</sequence>
<keyword evidence="4" id="KW-1185">Reference proteome</keyword>
<keyword evidence="3" id="KW-0378">Hydrolase</keyword>
<feature type="transmembrane region" description="Helical" evidence="1">
    <location>
        <begin position="32"/>
        <end position="55"/>
    </location>
</feature>
<evidence type="ECO:0000313" key="3">
    <source>
        <dbReference type="EMBL" id="PZW32614.1"/>
    </source>
</evidence>
<feature type="domain" description="Alpha/beta hydrolase fold-5" evidence="2">
    <location>
        <begin position="94"/>
        <end position="255"/>
    </location>
</feature>
<proteinExistence type="predicted"/>
<dbReference type="AlphaFoldDB" id="A0A326UD21"/>
<keyword evidence="1" id="KW-1133">Transmembrane helix</keyword>
<evidence type="ECO:0000259" key="2">
    <source>
        <dbReference type="Pfam" id="PF12695"/>
    </source>
</evidence>
<evidence type="ECO:0000313" key="4">
    <source>
        <dbReference type="Proteomes" id="UP000248806"/>
    </source>
</evidence>
<dbReference type="OrthoDB" id="9780932at2"/>
<dbReference type="SUPFAM" id="SSF53474">
    <property type="entry name" value="alpha/beta-Hydrolases"/>
    <property type="match status" value="1"/>
</dbReference>
<dbReference type="InterPro" id="IPR029059">
    <property type="entry name" value="AB_hydrolase_5"/>
</dbReference>
<dbReference type="InterPro" id="IPR029058">
    <property type="entry name" value="AB_hydrolase_fold"/>
</dbReference>
<organism evidence="3 4">
    <name type="scientific">Thermosporothrix hazakensis</name>
    <dbReference type="NCBI Taxonomy" id="644383"/>
    <lineage>
        <taxon>Bacteria</taxon>
        <taxon>Bacillati</taxon>
        <taxon>Chloroflexota</taxon>
        <taxon>Ktedonobacteria</taxon>
        <taxon>Ktedonobacterales</taxon>
        <taxon>Thermosporotrichaceae</taxon>
        <taxon>Thermosporothrix</taxon>
    </lineage>
</organism>
<keyword evidence="1" id="KW-0812">Transmembrane</keyword>